<evidence type="ECO:0000313" key="1">
    <source>
        <dbReference type="EMBL" id="QOZ66421.1"/>
    </source>
</evidence>
<dbReference type="AlphaFoldDB" id="A0AAE7NLC7"/>
<dbReference type="Proteomes" id="UP000594015">
    <property type="component" value="Chromosome"/>
</dbReference>
<dbReference type="GO" id="GO:0016301">
    <property type="term" value="F:kinase activity"/>
    <property type="evidence" value="ECO:0007669"/>
    <property type="project" value="UniProtKB-KW"/>
</dbReference>
<proteinExistence type="predicted"/>
<accession>A0AAE7NLC7</accession>
<gene>
    <name evidence="1" type="ORF">WN72_08430</name>
</gene>
<keyword evidence="1" id="KW-0418">Kinase</keyword>
<reference evidence="1 2" key="1">
    <citation type="submission" date="2018-06" db="EMBL/GenBank/DDBJ databases">
        <title>Comparative genomics of Bradyrhizobium nodulating Arachidis hypogaea.</title>
        <authorList>
            <person name="Li Y."/>
        </authorList>
    </citation>
    <scope>NUCLEOTIDE SEQUENCE [LARGE SCALE GENOMIC DNA]</scope>
    <source>
        <strain evidence="1 2">CCBAU 051107</strain>
    </source>
</reference>
<organism evidence="1 2">
    <name type="scientific">Bradyrhizobium arachidis</name>
    <dbReference type="NCBI Taxonomy" id="858423"/>
    <lineage>
        <taxon>Bacteria</taxon>
        <taxon>Pseudomonadati</taxon>
        <taxon>Pseudomonadota</taxon>
        <taxon>Alphaproteobacteria</taxon>
        <taxon>Hyphomicrobiales</taxon>
        <taxon>Nitrobacteraceae</taxon>
        <taxon>Bradyrhizobium</taxon>
    </lineage>
</organism>
<name>A0AAE7NLC7_9BRAD</name>
<dbReference type="EMBL" id="CP030050">
    <property type="protein sequence ID" value="QOZ66421.1"/>
    <property type="molecule type" value="Genomic_DNA"/>
</dbReference>
<evidence type="ECO:0000313" key="2">
    <source>
        <dbReference type="Proteomes" id="UP000594015"/>
    </source>
</evidence>
<protein>
    <submittedName>
        <fullName evidence="1">Sensor histidine kinase</fullName>
    </submittedName>
</protein>
<dbReference type="KEGG" id="barh:WN72_08430"/>
<sequence>MNKFVMAAAAAGIGSIQCTPLLAPYGSSADRLRLSGPAVELKSKQALSLAMAIHEFATNAGEAWGPFL</sequence>
<keyword evidence="1" id="KW-0808">Transferase</keyword>